<organism evidence="2">
    <name type="scientific">Ensete ventricosum</name>
    <name type="common">Abyssinian banana</name>
    <name type="synonym">Musa ensete</name>
    <dbReference type="NCBI Taxonomy" id="4639"/>
    <lineage>
        <taxon>Eukaryota</taxon>
        <taxon>Viridiplantae</taxon>
        <taxon>Streptophyta</taxon>
        <taxon>Embryophyta</taxon>
        <taxon>Tracheophyta</taxon>
        <taxon>Spermatophyta</taxon>
        <taxon>Magnoliopsida</taxon>
        <taxon>Liliopsida</taxon>
        <taxon>Zingiberales</taxon>
        <taxon>Musaceae</taxon>
        <taxon>Ensete</taxon>
    </lineage>
</organism>
<dbReference type="AlphaFoldDB" id="A0A445MLI1"/>
<name>A0A445MLI1_ENSVE</name>
<accession>A0A445MLI1</accession>
<protein>
    <submittedName>
        <fullName evidence="2">Uncharacterized protein</fullName>
    </submittedName>
</protein>
<dbReference type="EMBL" id="KV876527">
    <property type="protein sequence ID" value="RZR75068.1"/>
    <property type="molecule type" value="Genomic_DNA"/>
</dbReference>
<proteinExistence type="predicted"/>
<sequence>MKRNHRKDEENITNTFRYKHAEAESLRTKLAGWRLKSTFLLHACHLYPLAEALLLSSEREEEHQLLPSLQHGSPKWPFKIRRQKSRRKRDGSESGELWKEEEPSLVGHVSEKELVGVRRQHLMNSSHQGWVNGGVNGSWVRVATVAAAMGKVRLVLEMGR</sequence>
<reference evidence="2" key="1">
    <citation type="journal article" date="2018" name="Data Brief">
        <title>Genome sequence data from 17 accessions of Ensete ventricosum, a staple food crop for millions in Ethiopia.</title>
        <authorList>
            <person name="Yemataw Z."/>
            <person name="Muzemil S."/>
            <person name="Ambachew D."/>
            <person name="Tripathi L."/>
            <person name="Tesfaye K."/>
            <person name="Chala A."/>
            <person name="Farbos A."/>
            <person name="O'Neill P."/>
            <person name="Moore K."/>
            <person name="Grant M."/>
            <person name="Studholme D.J."/>
        </authorList>
    </citation>
    <scope>NUCLEOTIDE SEQUENCE [LARGE SCALE GENOMIC DNA]</scope>
    <source>
        <tissue evidence="2">Leaf</tissue>
    </source>
</reference>
<feature type="compositionally biased region" description="Basic residues" evidence="1">
    <location>
        <begin position="78"/>
        <end position="89"/>
    </location>
</feature>
<gene>
    <name evidence="2" type="ORF">BHM03_00048875</name>
</gene>
<evidence type="ECO:0000256" key="1">
    <source>
        <dbReference type="SAM" id="MobiDB-lite"/>
    </source>
</evidence>
<dbReference type="Proteomes" id="UP000290560">
    <property type="component" value="Unassembled WGS sequence"/>
</dbReference>
<feature type="region of interest" description="Disordered" evidence="1">
    <location>
        <begin position="65"/>
        <end position="101"/>
    </location>
</feature>
<evidence type="ECO:0000313" key="2">
    <source>
        <dbReference type="EMBL" id="RZR75068.1"/>
    </source>
</evidence>
<feature type="compositionally biased region" description="Basic and acidic residues" evidence="1">
    <location>
        <begin position="90"/>
        <end position="101"/>
    </location>
</feature>